<protein>
    <submittedName>
        <fullName evidence="1">Uncharacterized protein</fullName>
    </submittedName>
</protein>
<name>A0AB34JAC8_PRYPA</name>
<reference evidence="1 2" key="1">
    <citation type="journal article" date="2024" name="Science">
        <title>Giant polyketide synthase enzymes in the biosynthesis of giant marine polyether toxins.</title>
        <authorList>
            <person name="Fallon T.R."/>
            <person name="Shende V.V."/>
            <person name="Wierzbicki I.H."/>
            <person name="Pendleton A.L."/>
            <person name="Watervoot N.F."/>
            <person name="Auber R.P."/>
            <person name="Gonzalez D.J."/>
            <person name="Wisecaver J.H."/>
            <person name="Moore B.S."/>
        </authorList>
    </citation>
    <scope>NUCLEOTIDE SEQUENCE [LARGE SCALE GENOMIC DNA]</scope>
    <source>
        <strain evidence="1 2">12B1</strain>
    </source>
</reference>
<evidence type="ECO:0000313" key="2">
    <source>
        <dbReference type="Proteomes" id="UP001515480"/>
    </source>
</evidence>
<keyword evidence="2" id="KW-1185">Reference proteome</keyword>
<gene>
    <name evidence="1" type="ORF">AB1Y20_002725</name>
</gene>
<dbReference type="AlphaFoldDB" id="A0AB34JAC8"/>
<proteinExistence type="predicted"/>
<organism evidence="1 2">
    <name type="scientific">Prymnesium parvum</name>
    <name type="common">Toxic golden alga</name>
    <dbReference type="NCBI Taxonomy" id="97485"/>
    <lineage>
        <taxon>Eukaryota</taxon>
        <taxon>Haptista</taxon>
        <taxon>Haptophyta</taxon>
        <taxon>Prymnesiophyceae</taxon>
        <taxon>Prymnesiales</taxon>
        <taxon>Prymnesiaceae</taxon>
        <taxon>Prymnesium</taxon>
    </lineage>
</organism>
<evidence type="ECO:0000313" key="1">
    <source>
        <dbReference type="EMBL" id="KAL1518433.1"/>
    </source>
</evidence>
<dbReference type="EMBL" id="JBGBPQ010000010">
    <property type="protein sequence ID" value="KAL1518433.1"/>
    <property type="molecule type" value="Genomic_DNA"/>
</dbReference>
<accession>A0AB34JAC8</accession>
<comment type="caution">
    <text evidence="1">The sequence shown here is derived from an EMBL/GenBank/DDBJ whole genome shotgun (WGS) entry which is preliminary data.</text>
</comment>
<dbReference type="Proteomes" id="UP001515480">
    <property type="component" value="Unassembled WGS sequence"/>
</dbReference>
<sequence>MDGSFPNLEVMHASATRLTLVRVVSGNLSFGCMLGTLDGTDTPVTVTLVSHRRQKLLGGWPREGDLVGCEHIVHSVYEPRILLLKEELEAHRFLRRCLPYDITEAYFGIRRPLIRVETQ</sequence>